<name>A0A1H3W673_9BACI</name>
<dbReference type="EMBL" id="FNQR01000001">
    <property type="protein sequence ID" value="SDZ82500.1"/>
    <property type="molecule type" value="Genomic_DNA"/>
</dbReference>
<dbReference type="STRING" id="571932.SAMN05421743_101331"/>
<proteinExistence type="predicted"/>
<dbReference type="AlphaFoldDB" id="A0A1H3W673"/>
<evidence type="ECO:0000313" key="1">
    <source>
        <dbReference type="EMBL" id="SDZ82500.1"/>
    </source>
</evidence>
<accession>A0A1H3W673</accession>
<protein>
    <submittedName>
        <fullName evidence="1">Uncharacterized protein</fullName>
    </submittedName>
</protein>
<gene>
    <name evidence="1" type="ORF">SAMN05421743_101331</name>
</gene>
<keyword evidence="2" id="KW-1185">Reference proteome</keyword>
<dbReference type="Proteomes" id="UP000198584">
    <property type="component" value="Unassembled WGS sequence"/>
</dbReference>
<sequence>MGIIRSLIHTIIDIVLFIPRMLGRLVRKII</sequence>
<organism evidence="1 2">
    <name type="scientific">Thalassobacillus cyri</name>
    <dbReference type="NCBI Taxonomy" id="571932"/>
    <lineage>
        <taxon>Bacteria</taxon>
        <taxon>Bacillati</taxon>
        <taxon>Bacillota</taxon>
        <taxon>Bacilli</taxon>
        <taxon>Bacillales</taxon>
        <taxon>Bacillaceae</taxon>
        <taxon>Thalassobacillus</taxon>
    </lineage>
</organism>
<evidence type="ECO:0000313" key="2">
    <source>
        <dbReference type="Proteomes" id="UP000198584"/>
    </source>
</evidence>
<reference evidence="2" key="1">
    <citation type="submission" date="2016-10" db="EMBL/GenBank/DDBJ databases">
        <authorList>
            <person name="Varghese N."/>
            <person name="Submissions S."/>
        </authorList>
    </citation>
    <scope>NUCLEOTIDE SEQUENCE [LARGE SCALE GENOMIC DNA]</scope>
    <source>
        <strain evidence="2">CCM7597</strain>
    </source>
</reference>